<evidence type="ECO:0000256" key="3">
    <source>
        <dbReference type="ARBA" id="ARBA00022630"/>
    </source>
</evidence>
<accession>A0A1H8F3K8</accession>
<dbReference type="Proteomes" id="UP000199054">
    <property type="component" value="Unassembled WGS sequence"/>
</dbReference>
<name>A0A1H8F3K8_9RHOB</name>
<dbReference type="Gene3D" id="3.40.109.10">
    <property type="entry name" value="NADH Oxidase"/>
    <property type="match status" value="1"/>
</dbReference>
<dbReference type="InterPro" id="IPR000415">
    <property type="entry name" value="Nitroreductase-like"/>
</dbReference>
<evidence type="ECO:0000259" key="6">
    <source>
        <dbReference type="Pfam" id="PF00881"/>
    </source>
</evidence>
<keyword evidence="5" id="KW-0560">Oxidoreductase</keyword>
<organism evidence="8 9">
    <name type="scientific">Paracoccus alcaliphilus</name>
    <dbReference type="NCBI Taxonomy" id="34002"/>
    <lineage>
        <taxon>Bacteria</taxon>
        <taxon>Pseudomonadati</taxon>
        <taxon>Pseudomonadota</taxon>
        <taxon>Alphaproteobacteria</taxon>
        <taxon>Rhodobacterales</taxon>
        <taxon>Paracoccaceae</taxon>
        <taxon>Paracoccus</taxon>
    </lineage>
</organism>
<dbReference type="SUPFAM" id="SSF55469">
    <property type="entry name" value="FMN-dependent nitroreductase-like"/>
    <property type="match status" value="1"/>
</dbReference>
<feature type="domain" description="Nitroreductase" evidence="6">
    <location>
        <begin position="679"/>
        <end position="731"/>
    </location>
</feature>
<evidence type="ECO:0000256" key="2">
    <source>
        <dbReference type="ARBA" id="ARBA00007118"/>
    </source>
</evidence>
<evidence type="ECO:0000256" key="5">
    <source>
        <dbReference type="ARBA" id="ARBA00023002"/>
    </source>
</evidence>
<protein>
    <submittedName>
        <fullName evidence="8">Nitroreductase</fullName>
    </submittedName>
</protein>
<evidence type="ECO:0000259" key="7">
    <source>
        <dbReference type="Pfam" id="PF04230"/>
    </source>
</evidence>
<evidence type="ECO:0000256" key="1">
    <source>
        <dbReference type="ARBA" id="ARBA00001917"/>
    </source>
</evidence>
<keyword evidence="9" id="KW-1185">Reference proteome</keyword>
<evidence type="ECO:0000313" key="9">
    <source>
        <dbReference type="Proteomes" id="UP000199054"/>
    </source>
</evidence>
<dbReference type="PANTHER" id="PTHR43673:SF2">
    <property type="entry name" value="NITROREDUCTASE"/>
    <property type="match status" value="1"/>
</dbReference>
<evidence type="ECO:0000256" key="4">
    <source>
        <dbReference type="ARBA" id="ARBA00022643"/>
    </source>
</evidence>
<sequence>MNYAKMSPSKAKELTGSVTEALDSNDLGRHVKRIWVYQQRSLVVDFAYQRVHFGVDFSLLPEGGLAVDLVQRGKSQVFSVTESGEKKDRLASDASADEAIATVVARLRDLTARIDAHRADNTDSGPVPEAETEPVRRRKVGILTLPLSKNYGGNLQAYALMQAVQDLGCDPVLINRRYVIQNPARRVPQDDMAPITNRIDLETDCENRSFIESNILPITRSFRNSAQLRKHLADYDLDAVVAGSDQVWRPKYARGLLMDFFHGYLDGENRSIRRISYAASFGADSWEFSDEQTRKAAELISRFDAVSVREDSAVDLCREHLGADASHVLDPTLLLTPERYRQLFADRLSDAAGRRITSYVLDPNPEKLRLMDAISDRLSMPILSTGAASRDTSVEGWLAAFYQADFVFTDSFHGVAFSILFNRPFIAFANPQRGMARFTSILKMAGLEDRLVIDAEAADLEQLLQPIDWDGVNQRIETLRAHSRQFLLDALGLTADAGQAVRVSGRKKRSDSSGLPVKNNGAPVAVDDGFIKGARDLALYDSERFSAAYMNGDPVGQARARLMFHAHALEKGLSHSKFRPGFGKKPMGRVARDTRKWLESGKSIDDPFFKAAISAAHVYFDRHERLDFDVSHFWEMFSPRVQELITQADDQHGGALKSRLDREAVPVAGGDKFFMDVVYGRRSVREYTPEPINLDQVRQAVQIASQAPSVCNRQGPRVHYFRDPTQIEKLVNLQGGFGGYPKPPGLLLVTCDLTAFVFSMERNQGFIDGGLFMMALLLGLEQVGLGACPLNAAMGSQRETTIRRILKIPESEALISFIAIGNYDPSVLVARSLRYPVEDLLAVHEQGGN</sequence>
<dbReference type="PANTHER" id="PTHR43673">
    <property type="entry name" value="NAD(P)H NITROREDUCTASE YDGI-RELATED"/>
    <property type="match status" value="1"/>
</dbReference>
<keyword evidence="3" id="KW-0285">Flavoprotein</keyword>
<dbReference type="RefSeq" id="WP_170851725.1">
    <property type="nucleotide sequence ID" value="NZ_CP067125.1"/>
</dbReference>
<comment type="cofactor">
    <cofactor evidence="1">
        <name>FMN</name>
        <dbReference type="ChEBI" id="CHEBI:58210"/>
    </cofactor>
</comment>
<dbReference type="InterPro" id="IPR007345">
    <property type="entry name" value="Polysacch_pyruvyl_Trfase"/>
</dbReference>
<evidence type="ECO:0000313" key="8">
    <source>
        <dbReference type="EMBL" id="SEN25598.1"/>
    </source>
</evidence>
<proteinExistence type="inferred from homology"/>
<dbReference type="Pfam" id="PF00881">
    <property type="entry name" value="Nitroreductase"/>
    <property type="match status" value="1"/>
</dbReference>
<keyword evidence="4" id="KW-0288">FMN</keyword>
<dbReference type="AlphaFoldDB" id="A0A1H8F3K8"/>
<reference evidence="8 9" key="1">
    <citation type="submission" date="2016-10" db="EMBL/GenBank/DDBJ databases">
        <authorList>
            <person name="de Groot N.N."/>
        </authorList>
    </citation>
    <scope>NUCLEOTIDE SEQUENCE [LARGE SCALE GENOMIC DNA]</scope>
    <source>
        <strain evidence="8 9">DSM 8512</strain>
    </source>
</reference>
<gene>
    <name evidence="8" type="ORF">SAMN04489859_1003108</name>
</gene>
<dbReference type="Pfam" id="PF04230">
    <property type="entry name" value="PS_pyruv_trans"/>
    <property type="match status" value="1"/>
</dbReference>
<comment type="similarity">
    <text evidence="2">Belongs to the nitroreductase family.</text>
</comment>
<dbReference type="GO" id="GO:0016491">
    <property type="term" value="F:oxidoreductase activity"/>
    <property type="evidence" value="ECO:0007669"/>
    <property type="project" value="UniProtKB-KW"/>
</dbReference>
<dbReference type="InterPro" id="IPR029479">
    <property type="entry name" value="Nitroreductase"/>
</dbReference>
<feature type="domain" description="Polysaccharide pyruvyl transferase" evidence="7">
    <location>
        <begin position="150"/>
        <end position="430"/>
    </location>
</feature>
<dbReference type="STRING" id="34002.SAMN04489859_1003108"/>
<dbReference type="EMBL" id="FODE01000003">
    <property type="protein sequence ID" value="SEN25598.1"/>
    <property type="molecule type" value="Genomic_DNA"/>
</dbReference>